<dbReference type="PATRIC" id="fig|86416.3.peg.1791"/>
<reference evidence="1 2" key="1">
    <citation type="submission" date="2012-01" db="EMBL/GenBank/DDBJ databases">
        <title>Complete sequence of chromosome of Clostridium pasteurianum BC1.</title>
        <authorList>
            <consortium name="US DOE Joint Genome Institute"/>
            <person name="Lucas S."/>
            <person name="Han J."/>
            <person name="Lapidus A."/>
            <person name="Cheng J.-F."/>
            <person name="Goodwin L."/>
            <person name="Pitluck S."/>
            <person name="Peters L."/>
            <person name="Mikhailova N."/>
            <person name="Teshima H."/>
            <person name="Detter J.C."/>
            <person name="Han C."/>
            <person name="Tapia R."/>
            <person name="Land M."/>
            <person name="Hauser L."/>
            <person name="Kyrpides N."/>
            <person name="Ivanova N."/>
            <person name="Pagani I."/>
            <person name="Dunn J."/>
            <person name="Taghavi S."/>
            <person name="Francis A."/>
            <person name="van der Lelie D."/>
            <person name="Woyke T."/>
        </authorList>
    </citation>
    <scope>NUCLEOTIDE SEQUENCE [LARGE SCALE GENOMIC DNA]</scope>
    <source>
        <strain evidence="1 2">BC1</strain>
    </source>
</reference>
<dbReference type="KEGG" id="cpas:Clopa_1817"/>
<dbReference type="AlphaFoldDB" id="R4KAQ4"/>
<protein>
    <submittedName>
        <fullName evidence="1">Uncharacterized protein</fullName>
    </submittedName>
</protein>
<evidence type="ECO:0000313" key="2">
    <source>
        <dbReference type="Proteomes" id="UP000013523"/>
    </source>
</evidence>
<accession>R4KAQ4</accession>
<evidence type="ECO:0000313" key="1">
    <source>
        <dbReference type="EMBL" id="AGK96720.1"/>
    </source>
</evidence>
<keyword evidence="2" id="KW-1185">Reference proteome</keyword>
<dbReference type="HOGENOM" id="CLU_2715277_0_0_9"/>
<dbReference type="RefSeq" id="WP_015615038.1">
    <property type="nucleotide sequence ID" value="NC_021182.1"/>
</dbReference>
<dbReference type="Proteomes" id="UP000013523">
    <property type="component" value="Chromosome"/>
</dbReference>
<dbReference type="EMBL" id="CP003261">
    <property type="protein sequence ID" value="AGK96720.1"/>
    <property type="molecule type" value="Genomic_DNA"/>
</dbReference>
<sequence>MNKYDKSDEIRSKTIITEMNSNNVIRLDDTFATQYINSSGLVKITNSSYLSKSERQASYEKLSFNFFSNKLM</sequence>
<proteinExistence type="predicted"/>
<organism evidence="1 2">
    <name type="scientific">Clostridium pasteurianum BC1</name>
    <dbReference type="NCBI Taxonomy" id="86416"/>
    <lineage>
        <taxon>Bacteria</taxon>
        <taxon>Bacillati</taxon>
        <taxon>Bacillota</taxon>
        <taxon>Clostridia</taxon>
        <taxon>Eubacteriales</taxon>
        <taxon>Clostridiaceae</taxon>
        <taxon>Clostridium</taxon>
    </lineage>
</organism>
<name>R4KAQ4_CLOPA</name>
<gene>
    <name evidence="1" type="ORF">Clopa_1817</name>
</gene>